<accession>A0A8J5I8V3</accession>
<keyword evidence="2" id="KW-1185">Reference proteome</keyword>
<evidence type="ECO:0000313" key="1">
    <source>
        <dbReference type="EMBL" id="KAG6535810.1"/>
    </source>
</evidence>
<dbReference type="AlphaFoldDB" id="A0A8J5I8V3"/>
<dbReference type="EMBL" id="JACMSC010000001">
    <property type="protein sequence ID" value="KAG6535810.1"/>
    <property type="molecule type" value="Genomic_DNA"/>
</dbReference>
<dbReference type="Proteomes" id="UP000734854">
    <property type="component" value="Unassembled WGS sequence"/>
</dbReference>
<sequence length="118" mass="12643">MPETSLAGNSLEPSPRDQSCYIYAGENLVLVAVQFPVAAARTRAVAKLLLGGIQAERVLVLGSIRSQNYGGRLDVDETLAFKLETVEDRNSEQHLVRGLDYLPSGSVMDGLGAVIIAE</sequence>
<dbReference type="PANTHER" id="PTHR37227">
    <property type="entry name" value="OS01G0219000 PROTEIN"/>
    <property type="match status" value="1"/>
</dbReference>
<dbReference type="PANTHER" id="PTHR37227:SF2">
    <property type="entry name" value="OS01G0219000 PROTEIN"/>
    <property type="match status" value="1"/>
</dbReference>
<gene>
    <name evidence="1" type="ORF">ZIOFF_000839</name>
</gene>
<organism evidence="1 2">
    <name type="scientific">Zingiber officinale</name>
    <name type="common">Ginger</name>
    <name type="synonym">Amomum zingiber</name>
    <dbReference type="NCBI Taxonomy" id="94328"/>
    <lineage>
        <taxon>Eukaryota</taxon>
        <taxon>Viridiplantae</taxon>
        <taxon>Streptophyta</taxon>
        <taxon>Embryophyta</taxon>
        <taxon>Tracheophyta</taxon>
        <taxon>Spermatophyta</taxon>
        <taxon>Magnoliopsida</taxon>
        <taxon>Liliopsida</taxon>
        <taxon>Zingiberales</taxon>
        <taxon>Zingiberaceae</taxon>
        <taxon>Zingiber</taxon>
    </lineage>
</organism>
<comment type="caution">
    <text evidence="1">The sequence shown here is derived from an EMBL/GenBank/DDBJ whole genome shotgun (WGS) entry which is preliminary data.</text>
</comment>
<proteinExistence type="predicted"/>
<protein>
    <submittedName>
        <fullName evidence="1">Uncharacterized protein</fullName>
    </submittedName>
</protein>
<name>A0A8J5I8V3_ZINOF</name>
<evidence type="ECO:0000313" key="2">
    <source>
        <dbReference type="Proteomes" id="UP000734854"/>
    </source>
</evidence>
<reference evidence="1 2" key="1">
    <citation type="submission" date="2020-08" db="EMBL/GenBank/DDBJ databases">
        <title>Plant Genome Project.</title>
        <authorList>
            <person name="Zhang R.-G."/>
        </authorList>
    </citation>
    <scope>NUCLEOTIDE SEQUENCE [LARGE SCALE GENOMIC DNA]</scope>
    <source>
        <tissue evidence="1">Rhizome</tissue>
    </source>
</reference>